<reference evidence="2 3" key="2">
    <citation type="submission" date="2023-06" db="EMBL/GenBank/DDBJ databases">
        <title>Identification and characterization of horizontal gene transfer across gut microbiota members of farm animals based on homology search.</title>
        <authorList>
            <person name="Schwarzerova J."/>
            <person name="Nykrynova M."/>
            <person name="Jureckova K."/>
            <person name="Cejkova D."/>
            <person name="Rychlik I."/>
        </authorList>
    </citation>
    <scope>NUCLEOTIDE SEQUENCE [LARGE SCALE GENOMIC DNA]</scope>
    <source>
        <strain evidence="2 3">105_WCHN</strain>
    </source>
</reference>
<evidence type="ECO:0000259" key="1">
    <source>
        <dbReference type="Pfam" id="PF13472"/>
    </source>
</evidence>
<feature type="domain" description="SGNH hydrolase-type esterase" evidence="1">
    <location>
        <begin position="139"/>
        <end position="300"/>
    </location>
</feature>
<keyword evidence="3" id="KW-1185">Reference proteome</keyword>
<evidence type="ECO:0000313" key="3">
    <source>
        <dbReference type="Proteomes" id="UP001529423"/>
    </source>
</evidence>
<organism evidence="2 3">
    <name type="scientific">Limosilactobacillus panis</name>
    <dbReference type="NCBI Taxonomy" id="47493"/>
    <lineage>
        <taxon>Bacteria</taxon>
        <taxon>Bacillati</taxon>
        <taxon>Bacillota</taxon>
        <taxon>Bacilli</taxon>
        <taxon>Lactobacillales</taxon>
        <taxon>Lactobacillaceae</taxon>
        <taxon>Limosilactobacillus</taxon>
    </lineage>
</organism>
<evidence type="ECO:0000313" key="2">
    <source>
        <dbReference type="EMBL" id="MDM8334024.1"/>
    </source>
</evidence>
<comment type="caution">
    <text evidence="2">The sequence shown here is derived from an EMBL/GenBank/DDBJ whole genome shotgun (WGS) entry which is preliminary data.</text>
</comment>
<sequence>MTSYAPAALLPLAQRTGRWVIKQVHEQDCLYTTNLGSSIRLISHGSNELQVDVLDNGQPAFASQIYAWRIDNGPWHRIPAAQHHLSVSLPDRQHHLVEVSCAGNTDLDQVWHGNQGFAITSIHSTGQVEPAAPRPVVNFIGDSITAGCWVGGKHAAIDYRPESNYVGLACDQVGVDGVRIAYSAAGVLRPGTGGVPVATDFLPRIDATTKWFPNAPQLTVVNLGVNDRRFSAAEFQLAYEKFIGQVQATFPNCPLYLMVPFSQTFRSEILTTARRYGTGVIETTGWCHDYTDGLHPNQRGAVMAGHHLAYVLKKLITKEAW</sequence>
<protein>
    <submittedName>
        <fullName evidence="2">GDSL-type esterase/lipase family protein</fullName>
    </submittedName>
</protein>
<dbReference type="SUPFAM" id="SSF52266">
    <property type="entry name" value="SGNH hydrolase"/>
    <property type="match status" value="1"/>
</dbReference>
<dbReference type="RefSeq" id="WP_289560249.1">
    <property type="nucleotide sequence ID" value="NZ_JAUDEO010000026.1"/>
</dbReference>
<dbReference type="InterPro" id="IPR013830">
    <property type="entry name" value="SGNH_hydro"/>
</dbReference>
<dbReference type="Gene3D" id="3.40.50.1110">
    <property type="entry name" value="SGNH hydrolase"/>
    <property type="match status" value="1"/>
</dbReference>
<reference evidence="3" key="1">
    <citation type="submission" date="2023-06" db="EMBL/GenBank/DDBJ databases">
        <title>Identification and characterization of horizontal gene transfer across gut microbiota members of farm animals based on homology search.</title>
        <authorList>
            <person name="Zeman M."/>
            <person name="Kubasova T."/>
            <person name="Jahodarova E."/>
            <person name="Nykrynova M."/>
            <person name="Rychlik I."/>
        </authorList>
    </citation>
    <scope>NUCLEOTIDE SEQUENCE [LARGE SCALE GENOMIC DNA]</scope>
    <source>
        <strain evidence="3">105_WCHN</strain>
    </source>
</reference>
<dbReference type="EMBL" id="JAUDEO010000026">
    <property type="protein sequence ID" value="MDM8334024.1"/>
    <property type="molecule type" value="Genomic_DNA"/>
</dbReference>
<accession>A0ABT7VMQ2</accession>
<gene>
    <name evidence="2" type="ORF">QUW46_05505</name>
</gene>
<name>A0ABT7VMQ2_9LACO</name>
<reference evidence="2 3" key="3">
    <citation type="submission" date="2023-06" db="EMBL/GenBank/DDBJ databases">
        <authorList>
            <person name="Zeman M."/>
            <person name="Kubasova T."/>
            <person name="Jahodarova E."/>
            <person name="Nykrynova M."/>
            <person name="Rychlik I."/>
        </authorList>
    </citation>
    <scope>NUCLEOTIDE SEQUENCE [LARGE SCALE GENOMIC DNA]</scope>
    <source>
        <strain evidence="2 3">105_WCHN</strain>
    </source>
</reference>
<dbReference type="InterPro" id="IPR036514">
    <property type="entry name" value="SGNH_hydro_sf"/>
</dbReference>
<proteinExistence type="predicted"/>
<dbReference type="Pfam" id="PF13472">
    <property type="entry name" value="Lipase_GDSL_2"/>
    <property type="match status" value="1"/>
</dbReference>
<dbReference type="Proteomes" id="UP001529423">
    <property type="component" value="Unassembled WGS sequence"/>
</dbReference>